<dbReference type="FunFam" id="3.40.50.720:FF:000084">
    <property type="entry name" value="Short-chain dehydrogenase reductase"/>
    <property type="match status" value="1"/>
</dbReference>
<dbReference type="SUPFAM" id="SSF51735">
    <property type="entry name" value="NAD(P)-binding Rossmann-fold domains"/>
    <property type="match status" value="1"/>
</dbReference>
<evidence type="ECO:0000256" key="1">
    <source>
        <dbReference type="ARBA" id="ARBA00006484"/>
    </source>
</evidence>
<name>A0A7W6BZ08_9SPHN</name>
<keyword evidence="4" id="KW-1185">Reference proteome</keyword>
<dbReference type="PANTHER" id="PTHR42760">
    <property type="entry name" value="SHORT-CHAIN DEHYDROGENASES/REDUCTASES FAMILY MEMBER"/>
    <property type="match status" value="1"/>
</dbReference>
<comment type="caution">
    <text evidence="3">The sequence shown here is derived from an EMBL/GenBank/DDBJ whole genome shotgun (WGS) entry which is preliminary data.</text>
</comment>
<reference evidence="3 4" key="1">
    <citation type="submission" date="2020-08" db="EMBL/GenBank/DDBJ databases">
        <title>Genomic Encyclopedia of Type Strains, Phase IV (KMG-IV): sequencing the most valuable type-strain genomes for metagenomic binning, comparative biology and taxonomic classification.</title>
        <authorList>
            <person name="Goeker M."/>
        </authorList>
    </citation>
    <scope>NUCLEOTIDE SEQUENCE [LARGE SCALE GENOMIC DNA]</scope>
    <source>
        <strain evidence="3 4">DSM 27568</strain>
    </source>
</reference>
<feature type="domain" description="Ketoreductase" evidence="2">
    <location>
        <begin position="8"/>
        <end position="191"/>
    </location>
</feature>
<dbReference type="InterPro" id="IPR020904">
    <property type="entry name" value="Sc_DH/Rdtase_CS"/>
</dbReference>
<evidence type="ECO:0000313" key="4">
    <source>
        <dbReference type="Proteomes" id="UP000561459"/>
    </source>
</evidence>
<evidence type="ECO:0000259" key="2">
    <source>
        <dbReference type="SMART" id="SM00822"/>
    </source>
</evidence>
<dbReference type="AlphaFoldDB" id="A0A7W6BZ08"/>
<dbReference type="Pfam" id="PF13561">
    <property type="entry name" value="adh_short_C2"/>
    <property type="match status" value="1"/>
</dbReference>
<accession>A0A7W6BZ08</accession>
<dbReference type="RefSeq" id="WP_183617098.1">
    <property type="nucleotide sequence ID" value="NZ_JACIDY010000004.1"/>
</dbReference>
<dbReference type="Proteomes" id="UP000561459">
    <property type="component" value="Unassembled WGS sequence"/>
</dbReference>
<dbReference type="InterPro" id="IPR002347">
    <property type="entry name" value="SDR_fam"/>
</dbReference>
<dbReference type="PRINTS" id="PR00080">
    <property type="entry name" value="SDRFAMILY"/>
</dbReference>
<comment type="similarity">
    <text evidence="1">Belongs to the short-chain dehydrogenases/reductases (SDR) family.</text>
</comment>
<dbReference type="Gene3D" id="3.40.50.720">
    <property type="entry name" value="NAD(P)-binding Rossmann-like Domain"/>
    <property type="match status" value="1"/>
</dbReference>
<dbReference type="PANTHER" id="PTHR42760:SF40">
    <property type="entry name" value="3-OXOACYL-[ACYL-CARRIER-PROTEIN] REDUCTASE, CHLOROPLASTIC"/>
    <property type="match status" value="1"/>
</dbReference>
<organism evidence="3 4">
    <name type="scientific">Novosphingobium fluoreni</name>
    <dbReference type="NCBI Taxonomy" id="1391222"/>
    <lineage>
        <taxon>Bacteria</taxon>
        <taxon>Pseudomonadati</taxon>
        <taxon>Pseudomonadota</taxon>
        <taxon>Alphaproteobacteria</taxon>
        <taxon>Sphingomonadales</taxon>
        <taxon>Sphingomonadaceae</taxon>
        <taxon>Novosphingobium</taxon>
    </lineage>
</organism>
<dbReference type="PROSITE" id="PS00061">
    <property type="entry name" value="ADH_SHORT"/>
    <property type="match status" value="1"/>
</dbReference>
<dbReference type="CDD" id="cd05233">
    <property type="entry name" value="SDR_c"/>
    <property type="match status" value="1"/>
</dbReference>
<dbReference type="InterPro" id="IPR057326">
    <property type="entry name" value="KR_dom"/>
</dbReference>
<dbReference type="GO" id="GO:0016616">
    <property type="term" value="F:oxidoreductase activity, acting on the CH-OH group of donors, NAD or NADP as acceptor"/>
    <property type="evidence" value="ECO:0007669"/>
    <property type="project" value="UniProtKB-ARBA"/>
</dbReference>
<dbReference type="InterPro" id="IPR036291">
    <property type="entry name" value="NAD(P)-bd_dom_sf"/>
</dbReference>
<protein>
    <submittedName>
        <fullName evidence="3">NAD(P)-dependent dehydrogenase (Short-subunit alcohol dehydrogenase family)</fullName>
    </submittedName>
</protein>
<dbReference type="GO" id="GO:0030497">
    <property type="term" value="P:fatty acid elongation"/>
    <property type="evidence" value="ECO:0007669"/>
    <property type="project" value="TreeGrafter"/>
</dbReference>
<gene>
    <name evidence="3" type="ORF">GGR39_002163</name>
</gene>
<dbReference type="SMART" id="SM00822">
    <property type="entry name" value="PKS_KR"/>
    <property type="match status" value="1"/>
</dbReference>
<sequence length="254" mass="26034">MDLGLGGRVAIVTGGASGIGLAICSTLLEEGAVVAMLDRDAGLIREACDALGAGDRISGHAIDVADGSAFASCLDAISARYGRIDILVNNAGIANFSSLGEMTDEAWQAVFDTNLGAVRTSTRFVLPLMRKQGGGAIINVSSIVAERAQAGSSAYAASKAAIRQFTAVTAVECGQDGIRANSLQLGPILTRGTEQYRKDFPDRYALAVGAVPLRRWADPKEVAQVVAFLASDRASFVTGASIAIDGGLAVAAAT</sequence>
<dbReference type="PRINTS" id="PR00081">
    <property type="entry name" value="GDHRDH"/>
</dbReference>
<proteinExistence type="inferred from homology"/>
<evidence type="ECO:0000313" key="3">
    <source>
        <dbReference type="EMBL" id="MBB3940506.1"/>
    </source>
</evidence>
<dbReference type="EMBL" id="JACIDY010000004">
    <property type="protein sequence ID" value="MBB3940506.1"/>
    <property type="molecule type" value="Genomic_DNA"/>
</dbReference>